<dbReference type="GO" id="GO:0030336">
    <property type="term" value="P:negative regulation of cell migration"/>
    <property type="evidence" value="ECO:0007669"/>
    <property type="project" value="InterPro"/>
</dbReference>
<proteinExistence type="predicted"/>
<dbReference type="GeneID" id="115918678"/>
<dbReference type="Proteomes" id="UP000007110">
    <property type="component" value="Unassembled WGS sequence"/>
</dbReference>
<dbReference type="InParanoid" id="A0A7M7NWG3"/>
<feature type="compositionally biased region" description="Polar residues" evidence="1">
    <location>
        <begin position="45"/>
        <end position="64"/>
    </location>
</feature>
<reference evidence="3" key="1">
    <citation type="submission" date="2015-02" db="EMBL/GenBank/DDBJ databases">
        <title>Genome sequencing for Strongylocentrotus purpuratus.</title>
        <authorList>
            <person name="Murali S."/>
            <person name="Liu Y."/>
            <person name="Vee V."/>
            <person name="English A."/>
            <person name="Wang M."/>
            <person name="Skinner E."/>
            <person name="Han Y."/>
            <person name="Muzny D.M."/>
            <person name="Worley K.C."/>
            <person name="Gibbs R.A."/>
        </authorList>
    </citation>
    <scope>NUCLEOTIDE SEQUENCE</scope>
</reference>
<dbReference type="OrthoDB" id="10002384at2759"/>
<feature type="compositionally biased region" description="Basic residues" evidence="1">
    <location>
        <begin position="67"/>
        <end position="77"/>
    </location>
</feature>
<dbReference type="EnsemblMetazoa" id="XM_030986828">
    <property type="protein sequence ID" value="XP_030842688"/>
    <property type="gene ID" value="LOC115918678"/>
</dbReference>
<evidence type="ECO:0000256" key="1">
    <source>
        <dbReference type="SAM" id="MobiDB-lite"/>
    </source>
</evidence>
<accession>A0A7M7NWG3</accession>
<dbReference type="InterPro" id="IPR031466">
    <property type="entry name" value="MIIP"/>
</dbReference>
<feature type="compositionally biased region" description="Basic and acidic residues" evidence="1">
    <location>
        <begin position="35"/>
        <end position="44"/>
    </location>
</feature>
<evidence type="ECO:0000313" key="3">
    <source>
        <dbReference type="Proteomes" id="UP000007110"/>
    </source>
</evidence>
<reference evidence="2" key="2">
    <citation type="submission" date="2021-01" db="UniProtKB">
        <authorList>
            <consortium name="EnsemblMetazoa"/>
        </authorList>
    </citation>
    <scope>IDENTIFICATION</scope>
</reference>
<name>A0A7M7NWG3_STRPU</name>
<feature type="region of interest" description="Disordered" evidence="1">
    <location>
        <begin position="224"/>
        <end position="251"/>
    </location>
</feature>
<feature type="region of interest" description="Disordered" evidence="1">
    <location>
        <begin position="33"/>
        <end position="211"/>
    </location>
</feature>
<evidence type="ECO:0000313" key="2">
    <source>
        <dbReference type="EnsemblMetazoa" id="XP_030842687"/>
    </source>
</evidence>
<evidence type="ECO:0008006" key="4">
    <source>
        <dbReference type="Google" id="ProtNLM"/>
    </source>
</evidence>
<dbReference type="PANTHER" id="PTHR34831:SF1">
    <property type="entry name" value="MIGRATION AND INVASION-INHIBITORY PROTEIN"/>
    <property type="match status" value="1"/>
</dbReference>
<dbReference type="EnsemblMetazoa" id="XM_030986827">
    <property type="protein sequence ID" value="XP_030842687"/>
    <property type="gene ID" value="LOC115918678"/>
</dbReference>
<dbReference type="PANTHER" id="PTHR34831">
    <property type="entry name" value="MIGRATION AND INVASION-INHIBITORY PROTEIN"/>
    <property type="match status" value="1"/>
</dbReference>
<protein>
    <recommendedName>
        <fullName evidence="4">Migration and invasion inhibitory protein</fullName>
    </recommendedName>
</protein>
<keyword evidence="3" id="KW-1185">Reference proteome</keyword>
<sequence>MDDLTKLRSQYDSLHRELMDRQHVLNAYLKGKLPNQRELEEQNERISSSHRYVDEGNTQWTSTPMRHPARSPYSHRNHPAEHMSRPDDQTPSKRKSDADTPRQIGRGSSLVHHGSESKRQRSMEKGLGLPRSHTKRAGSSMYHSSRKNSNHNVLDSRYRSPHRSAHMTGTSTDGTERHRESHHRSSHMTDLSTDGTERRRESDEENVAEESYVEQLLAQGNDRLAAARSREVSPNPRSILHTPGCRPKKTPMRVSFLNRLNRGHQNSPIQPLPRSLRDDSLSQGVSLQGSLHDRSYGNMTQPLLGYDWIAGVMDNNPALEEKSDDYLQGIKEFRQLNRNECVHTAVMDDAADEMMNVSQGFGEVQEPYLQAKEHKCIHNYVLNDRLFAVPLHENNDGESLCAICEHRRSSEKKKSLSSPSYIRVSIPRSTLQSPYRVRPHRRQSFDPTDSMGLSQHCLAGWQNSRPSMMPSASTIDLKASLDRTMVAANSLFDPTLGGVQDTTAGRPLGPSRHTQELLNRSHALRVDLQRLERAGLSMGASHDVSRKYPLL</sequence>
<dbReference type="AlphaFoldDB" id="A0A7M7NWG3"/>
<dbReference type="RefSeq" id="XP_030842687.1">
    <property type="nucleotide sequence ID" value="XM_030986827.1"/>
</dbReference>
<feature type="compositionally biased region" description="Basic and acidic residues" evidence="1">
    <location>
        <begin position="78"/>
        <end position="100"/>
    </location>
</feature>
<dbReference type="GO" id="GO:0010972">
    <property type="term" value="P:negative regulation of G2/M transition of mitotic cell cycle"/>
    <property type="evidence" value="ECO:0007669"/>
    <property type="project" value="InterPro"/>
</dbReference>
<organism evidence="2 3">
    <name type="scientific">Strongylocentrotus purpuratus</name>
    <name type="common">Purple sea urchin</name>
    <dbReference type="NCBI Taxonomy" id="7668"/>
    <lineage>
        <taxon>Eukaryota</taxon>
        <taxon>Metazoa</taxon>
        <taxon>Echinodermata</taxon>
        <taxon>Eleutherozoa</taxon>
        <taxon>Echinozoa</taxon>
        <taxon>Echinoidea</taxon>
        <taxon>Euechinoidea</taxon>
        <taxon>Echinacea</taxon>
        <taxon>Camarodonta</taxon>
        <taxon>Echinidea</taxon>
        <taxon>Strongylocentrotidae</taxon>
        <taxon>Strongylocentrotus</taxon>
    </lineage>
</organism>
<dbReference type="RefSeq" id="XP_030842688.1">
    <property type="nucleotide sequence ID" value="XM_030986828.1"/>
</dbReference>
<feature type="compositionally biased region" description="Basic and acidic residues" evidence="1">
    <location>
        <begin position="113"/>
        <end position="124"/>
    </location>
</feature>
<dbReference type="KEGG" id="spu:115918678"/>
<dbReference type="Pfam" id="PF15734">
    <property type="entry name" value="MIIP"/>
    <property type="match status" value="1"/>
</dbReference>